<dbReference type="Pfam" id="PF18990">
    <property type="entry name" value="DUF5723"/>
    <property type="match status" value="1"/>
</dbReference>
<reference evidence="2 3" key="1">
    <citation type="submission" date="2020-02" db="EMBL/GenBank/DDBJ databases">
        <title>Balneolaceae bacterium YR4-1, complete genome.</title>
        <authorList>
            <person name="Li Y."/>
            <person name="Wu S."/>
        </authorList>
    </citation>
    <scope>NUCLEOTIDE SEQUENCE [LARGE SCALE GENOMIC DNA]</scope>
    <source>
        <strain evidence="2 3">YR4-1</strain>
    </source>
</reference>
<dbReference type="RefSeq" id="WP_165141419.1">
    <property type="nucleotide sequence ID" value="NZ_JAALLT010000003.1"/>
</dbReference>
<evidence type="ECO:0000313" key="3">
    <source>
        <dbReference type="Proteomes" id="UP000473278"/>
    </source>
</evidence>
<dbReference type="Gene3D" id="2.40.160.60">
    <property type="entry name" value="Outer membrane protein transport protein (OMPP1/FadL/TodX)"/>
    <property type="match status" value="1"/>
</dbReference>
<accession>A0A6M1SZT4</accession>
<dbReference type="EMBL" id="JAALLT010000003">
    <property type="protein sequence ID" value="NGP76724.1"/>
    <property type="molecule type" value="Genomic_DNA"/>
</dbReference>
<dbReference type="Proteomes" id="UP000473278">
    <property type="component" value="Unassembled WGS sequence"/>
</dbReference>
<feature type="domain" description="DUF5723" evidence="1">
    <location>
        <begin position="80"/>
        <end position="475"/>
    </location>
</feature>
<protein>
    <recommendedName>
        <fullName evidence="1">DUF5723 domain-containing protein</fullName>
    </recommendedName>
</protein>
<organism evidence="2 3">
    <name type="scientific">Halalkalibaculum roseum</name>
    <dbReference type="NCBI Taxonomy" id="2709311"/>
    <lineage>
        <taxon>Bacteria</taxon>
        <taxon>Pseudomonadati</taxon>
        <taxon>Balneolota</taxon>
        <taxon>Balneolia</taxon>
        <taxon>Balneolales</taxon>
        <taxon>Balneolaceae</taxon>
        <taxon>Halalkalibaculum</taxon>
    </lineage>
</organism>
<dbReference type="InterPro" id="IPR043781">
    <property type="entry name" value="DUF5723"/>
</dbReference>
<proteinExistence type="predicted"/>
<evidence type="ECO:0000259" key="1">
    <source>
        <dbReference type="Pfam" id="PF18990"/>
    </source>
</evidence>
<evidence type="ECO:0000313" key="2">
    <source>
        <dbReference type="EMBL" id="NGP76724.1"/>
    </source>
</evidence>
<dbReference type="AlphaFoldDB" id="A0A6M1SZT4"/>
<keyword evidence="3" id="KW-1185">Reference proteome</keyword>
<comment type="caution">
    <text evidence="2">The sequence shown here is derived from an EMBL/GenBank/DDBJ whole genome shotgun (WGS) entry which is preliminary data.</text>
</comment>
<gene>
    <name evidence="2" type="ORF">G3570_08770</name>
</gene>
<name>A0A6M1SZT4_9BACT</name>
<sequence length="511" mass="56069">MNNHFYSRLLGCFIAVLIFGGGNLMAQPVLNARNIALGGGGTAYLNGIEANFYNPANLSVYDREGSIHFSLGTLGTFFEPVLSSGNPKSQFQRYTDTFLPYEPGEQGITTTQRTTILDENYSGNNLTSEHLSRADIIWGGLQWIGDKKSYSIALRTRLGSRIEVGKGWYSVEDYAQNGTSVRDMTLIKQTQALHEISFGFAQEFQFLNGLIPRINKLYLGIAPKFLLGGTYENSVYNGKYITDDQNNTTYQRDFTFYSTGIYSDMISSYLLSGSAENAIDRELNNRFLLKPTGYGAGVDFGLTYLIPLGSDVSILDSGESRKPIEKSLRIGLSITDIGVVHYSSQPLQLSLSQTNTQINAQDPVDNQFIGSAGQLPVFFDEATELPNPFFEANSQSDGNFTVSLPTSFNAGIVLDINRVKLMSDLTLGLSNTAFTNKKLVAHFGVESRPLPYLPLRFGTTLAAGKPLRFGAGTGFESRYWDFSISTQVLVKSSTLTSDVVGGAIAALRFHL</sequence>